<keyword evidence="1 7" id="KW-0547">Nucleotide-binding</keyword>
<dbReference type="GO" id="GO:0003724">
    <property type="term" value="F:RNA helicase activity"/>
    <property type="evidence" value="ECO:0007669"/>
    <property type="project" value="InterPro"/>
</dbReference>
<feature type="short sequence motif" description="Q motif" evidence="6">
    <location>
        <begin position="1"/>
        <end position="29"/>
    </location>
</feature>
<dbReference type="InterPro" id="IPR000629">
    <property type="entry name" value="RNA-helicase_DEAD-box_CS"/>
</dbReference>
<evidence type="ECO:0000313" key="12">
    <source>
        <dbReference type="EMBL" id="WMS87353.1"/>
    </source>
</evidence>
<dbReference type="PROSITE" id="PS51194">
    <property type="entry name" value="HELICASE_CTER"/>
    <property type="match status" value="1"/>
</dbReference>
<dbReference type="InterPro" id="IPR011545">
    <property type="entry name" value="DEAD/DEAH_box_helicase_dom"/>
</dbReference>
<evidence type="ECO:0000313" key="13">
    <source>
        <dbReference type="Proteomes" id="UP001239782"/>
    </source>
</evidence>
<dbReference type="EC" id="3.6.4.-" evidence="12"/>
<evidence type="ECO:0000259" key="10">
    <source>
        <dbReference type="PROSITE" id="PS51194"/>
    </source>
</evidence>
<keyword evidence="2 7" id="KW-0378">Hydrolase</keyword>
<evidence type="ECO:0000256" key="1">
    <source>
        <dbReference type="ARBA" id="ARBA00022741"/>
    </source>
</evidence>
<feature type="region of interest" description="Disordered" evidence="8">
    <location>
        <begin position="413"/>
        <end position="476"/>
    </location>
</feature>
<dbReference type="SUPFAM" id="SSF52540">
    <property type="entry name" value="P-loop containing nucleoside triphosphate hydrolases"/>
    <property type="match status" value="1"/>
</dbReference>
<feature type="domain" description="Helicase ATP-binding" evidence="9">
    <location>
        <begin position="32"/>
        <end position="210"/>
    </location>
</feature>
<evidence type="ECO:0000256" key="6">
    <source>
        <dbReference type="PROSITE-ProRule" id="PRU00552"/>
    </source>
</evidence>
<feature type="compositionally biased region" description="Basic residues" evidence="8">
    <location>
        <begin position="462"/>
        <end position="476"/>
    </location>
</feature>
<keyword evidence="4 7" id="KW-0067">ATP-binding</keyword>
<accession>A0AA51X6P9</accession>
<evidence type="ECO:0000256" key="2">
    <source>
        <dbReference type="ARBA" id="ARBA00022801"/>
    </source>
</evidence>
<dbReference type="GO" id="GO:0005829">
    <property type="term" value="C:cytosol"/>
    <property type="evidence" value="ECO:0007669"/>
    <property type="project" value="TreeGrafter"/>
</dbReference>
<keyword evidence="3 7" id="KW-0347">Helicase</keyword>
<dbReference type="PROSITE" id="PS51192">
    <property type="entry name" value="HELICASE_ATP_BIND_1"/>
    <property type="match status" value="1"/>
</dbReference>
<sequence>MSFKSFDLLPNILENLRVSGYQHPTDIQQEVIPAALTKRDIIAVAQTGTGKTAAFSLPLLQQLVEQREKGQTLRPNTARALVLAPTRELALQVDQSFKTYGAGLNLIIECVFGGVKINPQMMRLRSGCDVLVATPGRLLDLISKNAVRLEDVQTLVLDEADRMLDLGFAPEIDKLFNLLPKKRHTLLFSATMSDTIRELGTRITVDAKHISVNPKHVTVRSVTQTMHPVDKKEKADLLIHLFETNDWSKALIFVKTKKSANQLAKQLNLSGIPADCLHGDRSQRERQLALQKFKDDVVRVLVATDVAARGIDIEQMPLVINFDLPKVAEDYIHRIGRTGRAGQAGLAISLVSADEVDLLKKIETSINQLLKRELVRGFYPNHNVPETKLMSAKKKKPHKKKLAKLKLLQQESGREVKELAENQDELNEMENDSAQLQRFRSSSDQPMKESTGRPSINFKTAKSAKKNKSNKGKSKS</sequence>
<dbReference type="EMBL" id="CP133548">
    <property type="protein sequence ID" value="WMS87353.1"/>
    <property type="molecule type" value="Genomic_DNA"/>
</dbReference>
<dbReference type="InterPro" id="IPR014014">
    <property type="entry name" value="RNA_helicase_DEAD_Q_motif"/>
</dbReference>
<dbReference type="SMART" id="SM00487">
    <property type="entry name" value="DEXDc"/>
    <property type="match status" value="1"/>
</dbReference>
<evidence type="ECO:0000256" key="7">
    <source>
        <dbReference type="RuleBase" id="RU000492"/>
    </source>
</evidence>
<dbReference type="InterPro" id="IPR044742">
    <property type="entry name" value="DEAD/DEAH_RhlB"/>
</dbReference>
<evidence type="ECO:0000259" key="9">
    <source>
        <dbReference type="PROSITE" id="PS51192"/>
    </source>
</evidence>
<dbReference type="PROSITE" id="PS51195">
    <property type="entry name" value="Q_MOTIF"/>
    <property type="match status" value="1"/>
</dbReference>
<feature type="compositionally biased region" description="Acidic residues" evidence="8">
    <location>
        <begin position="421"/>
        <end position="431"/>
    </location>
</feature>
<dbReference type="InterPro" id="IPR014001">
    <property type="entry name" value="Helicase_ATP-bd"/>
</dbReference>
<dbReference type="AlphaFoldDB" id="A0AA51X6P9"/>
<evidence type="ECO:0000256" key="5">
    <source>
        <dbReference type="ARBA" id="ARBA00038437"/>
    </source>
</evidence>
<keyword evidence="13" id="KW-1185">Reference proteome</keyword>
<dbReference type="InterPro" id="IPR027417">
    <property type="entry name" value="P-loop_NTPase"/>
</dbReference>
<proteinExistence type="inferred from homology"/>
<dbReference type="KEGG" id="plei:Q9312_00135"/>
<dbReference type="PANTHER" id="PTHR47959:SF13">
    <property type="entry name" value="ATP-DEPENDENT RNA HELICASE RHLE"/>
    <property type="match status" value="1"/>
</dbReference>
<comment type="similarity">
    <text evidence="5 7">Belongs to the DEAD box helicase family.</text>
</comment>
<feature type="compositionally biased region" description="Polar residues" evidence="8">
    <location>
        <begin position="432"/>
        <end position="445"/>
    </location>
</feature>
<organism evidence="12 13">
    <name type="scientific">Pleionea litopenaei</name>
    <dbReference type="NCBI Taxonomy" id="3070815"/>
    <lineage>
        <taxon>Bacteria</taxon>
        <taxon>Pseudomonadati</taxon>
        <taxon>Pseudomonadota</taxon>
        <taxon>Gammaproteobacteria</taxon>
        <taxon>Oceanospirillales</taxon>
        <taxon>Pleioneaceae</taxon>
        <taxon>Pleionea</taxon>
    </lineage>
</organism>
<feature type="domain" description="Helicase C-terminal" evidence="10">
    <location>
        <begin position="221"/>
        <end position="390"/>
    </location>
</feature>
<dbReference type="PROSITE" id="PS00039">
    <property type="entry name" value="DEAD_ATP_HELICASE"/>
    <property type="match status" value="1"/>
</dbReference>
<evidence type="ECO:0000256" key="3">
    <source>
        <dbReference type="ARBA" id="ARBA00022806"/>
    </source>
</evidence>
<evidence type="ECO:0000259" key="11">
    <source>
        <dbReference type="PROSITE" id="PS51195"/>
    </source>
</evidence>
<dbReference type="InterPro" id="IPR001650">
    <property type="entry name" value="Helicase_C-like"/>
</dbReference>
<dbReference type="Gene3D" id="3.40.50.300">
    <property type="entry name" value="P-loop containing nucleotide triphosphate hydrolases"/>
    <property type="match status" value="2"/>
</dbReference>
<evidence type="ECO:0000256" key="8">
    <source>
        <dbReference type="SAM" id="MobiDB-lite"/>
    </source>
</evidence>
<dbReference type="Pfam" id="PF00270">
    <property type="entry name" value="DEAD"/>
    <property type="match status" value="1"/>
</dbReference>
<dbReference type="SMART" id="SM00490">
    <property type="entry name" value="HELICc"/>
    <property type="match status" value="1"/>
</dbReference>
<dbReference type="Pfam" id="PF00271">
    <property type="entry name" value="Helicase_C"/>
    <property type="match status" value="1"/>
</dbReference>
<protein>
    <submittedName>
        <fullName evidence="12">DEAD/DEAH box helicase</fullName>
        <ecNumber evidence="12">3.6.4.-</ecNumber>
    </submittedName>
</protein>
<gene>
    <name evidence="12" type="ORF">Q9312_00135</name>
</gene>
<feature type="domain" description="DEAD-box RNA helicase Q" evidence="11">
    <location>
        <begin position="1"/>
        <end position="29"/>
    </location>
</feature>
<evidence type="ECO:0000256" key="4">
    <source>
        <dbReference type="ARBA" id="ARBA00022840"/>
    </source>
</evidence>
<dbReference type="GO" id="GO:0016787">
    <property type="term" value="F:hydrolase activity"/>
    <property type="evidence" value="ECO:0007669"/>
    <property type="project" value="UniProtKB-KW"/>
</dbReference>
<dbReference type="GO" id="GO:0003676">
    <property type="term" value="F:nucleic acid binding"/>
    <property type="evidence" value="ECO:0007669"/>
    <property type="project" value="InterPro"/>
</dbReference>
<reference evidence="12 13" key="1">
    <citation type="submission" date="2023-08" db="EMBL/GenBank/DDBJ databases">
        <title>Pleionea litopenaei sp. nov., isolated from stomach of juvenile Litopenaeus vannamei.</title>
        <authorList>
            <person name="Rho A.M."/>
            <person name="Hwang C.Y."/>
        </authorList>
    </citation>
    <scope>NUCLEOTIDE SEQUENCE [LARGE SCALE GENOMIC DNA]</scope>
    <source>
        <strain evidence="12 13">HL-JVS1</strain>
    </source>
</reference>
<dbReference type="CDD" id="cd00268">
    <property type="entry name" value="DEADc"/>
    <property type="match status" value="1"/>
</dbReference>
<dbReference type="InterPro" id="IPR050079">
    <property type="entry name" value="DEAD_box_RNA_helicase"/>
</dbReference>
<dbReference type="GO" id="GO:0005524">
    <property type="term" value="F:ATP binding"/>
    <property type="evidence" value="ECO:0007669"/>
    <property type="project" value="UniProtKB-KW"/>
</dbReference>
<dbReference type="RefSeq" id="WP_309202494.1">
    <property type="nucleotide sequence ID" value="NZ_CP133548.1"/>
</dbReference>
<dbReference type="Proteomes" id="UP001239782">
    <property type="component" value="Chromosome"/>
</dbReference>
<name>A0AA51X6P9_9GAMM</name>
<dbReference type="CDD" id="cd18787">
    <property type="entry name" value="SF2_C_DEAD"/>
    <property type="match status" value="1"/>
</dbReference>
<dbReference type="PANTHER" id="PTHR47959">
    <property type="entry name" value="ATP-DEPENDENT RNA HELICASE RHLE-RELATED"/>
    <property type="match status" value="1"/>
</dbReference>